<protein>
    <recommendedName>
        <fullName evidence="4">AlpA family transcriptional regulator</fullName>
    </recommendedName>
</protein>
<organism evidence="2 3">
    <name type="scientific">Chelatococcus asaccharovorans</name>
    <dbReference type="NCBI Taxonomy" id="28210"/>
    <lineage>
        <taxon>Bacteria</taxon>
        <taxon>Pseudomonadati</taxon>
        <taxon>Pseudomonadota</taxon>
        <taxon>Alphaproteobacteria</taxon>
        <taxon>Hyphomicrobiales</taxon>
        <taxon>Chelatococcaceae</taxon>
        <taxon>Chelatococcus</taxon>
    </lineage>
</organism>
<name>A0A2V3UAL0_9HYPH</name>
<gene>
    <name evidence="2" type="ORF">C7450_10340</name>
</gene>
<dbReference type="Proteomes" id="UP000248021">
    <property type="component" value="Unassembled WGS sequence"/>
</dbReference>
<reference evidence="2 3" key="1">
    <citation type="submission" date="2018-05" db="EMBL/GenBank/DDBJ databases">
        <title>Genomic Encyclopedia of Type Strains, Phase IV (KMG-IV): sequencing the most valuable type-strain genomes for metagenomic binning, comparative biology and taxonomic classification.</title>
        <authorList>
            <person name="Goeker M."/>
        </authorList>
    </citation>
    <scope>NUCLEOTIDE SEQUENCE [LARGE SCALE GENOMIC DNA]</scope>
    <source>
        <strain evidence="2 3">DSM 6462</strain>
    </source>
</reference>
<comment type="caution">
    <text evidence="2">The sequence shown here is derived from an EMBL/GenBank/DDBJ whole genome shotgun (WGS) entry which is preliminary data.</text>
</comment>
<feature type="region of interest" description="Disordered" evidence="1">
    <location>
        <begin position="73"/>
        <end position="93"/>
    </location>
</feature>
<evidence type="ECO:0008006" key="4">
    <source>
        <dbReference type="Google" id="ProtNLM"/>
    </source>
</evidence>
<proteinExistence type="predicted"/>
<dbReference type="AlphaFoldDB" id="A0A2V3UAL0"/>
<evidence type="ECO:0000256" key="1">
    <source>
        <dbReference type="SAM" id="MobiDB-lite"/>
    </source>
</evidence>
<dbReference type="EMBL" id="QJJK01000003">
    <property type="protein sequence ID" value="PXW61525.1"/>
    <property type="molecule type" value="Genomic_DNA"/>
</dbReference>
<sequence>MKAQPAHLTTVPGDPRRDFWTYPDLAQVFSVSIDLLRRKLMPQWEAADFPRPLPWCTREKRWNPAAVLAWKDRQERRNRSVPPELVPQQGGQS</sequence>
<evidence type="ECO:0000313" key="3">
    <source>
        <dbReference type="Proteomes" id="UP000248021"/>
    </source>
</evidence>
<keyword evidence="3" id="KW-1185">Reference proteome</keyword>
<evidence type="ECO:0000313" key="2">
    <source>
        <dbReference type="EMBL" id="PXW61525.1"/>
    </source>
</evidence>
<accession>A0A2V3UAL0</accession>